<organism evidence="1 2">
    <name type="scientific">Alkalibacillus flavidus</name>
    <dbReference type="NCBI Taxonomy" id="546021"/>
    <lineage>
        <taxon>Bacteria</taxon>
        <taxon>Bacillati</taxon>
        <taxon>Bacillota</taxon>
        <taxon>Bacilli</taxon>
        <taxon>Bacillales</taxon>
        <taxon>Bacillaceae</taxon>
        <taxon>Alkalibacillus</taxon>
    </lineage>
</organism>
<sequence>MEPITKHVEHWRPELYDVIQSKVDELTILGYDEVSHDDVWRCLNQKVWRKNKELTLHQVVQDILHMTDQLFMSYLTVQAQKEPGDLMEHIEALSSNE</sequence>
<dbReference type="EMBL" id="JBEPMX010000002">
    <property type="protein sequence ID" value="MET3682518.1"/>
    <property type="molecule type" value="Genomic_DNA"/>
</dbReference>
<gene>
    <name evidence="1" type="ORF">ABID56_000599</name>
</gene>
<reference evidence="1 2" key="1">
    <citation type="submission" date="2024-06" db="EMBL/GenBank/DDBJ databases">
        <title>Genomic Encyclopedia of Type Strains, Phase IV (KMG-IV): sequencing the most valuable type-strain genomes for metagenomic binning, comparative biology and taxonomic classification.</title>
        <authorList>
            <person name="Goeker M."/>
        </authorList>
    </citation>
    <scope>NUCLEOTIDE SEQUENCE [LARGE SCALE GENOMIC DNA]</scope>
    <source>
        <strain evidence="1 2">DSM 23520</strain>
    </source>
</reference>
<proteinExistence type="predicted"/>
<accession>A0ABV2KSG2</accession>
<keyword evidence="2" id="KW-1185">Reference proteome</keyword>
<evidence type="ECO:0008006" key="3">
    <source>
        <dbReference type="Google" id="ProtNLM"/>
    </source>
</evidence>
<protein>
    <recommendedName>
        <fullName evidence="3">Post-transcriptional regulator</fullName>
    </recommendedName>
</protein>
<dbReference type="Proteomes" id="UP001549167">
    <property type="component" value="Unassembled WGS sequence"/>
</dbReference>
<dbReference type="InterPro" id="IPR025716">
    <property type="entry name" value="Post-transcriptional_regulator"/>
</dbReference>
<name>A0ABV2KSG2_9BACI</name>
<evidence type="ECO:0000313" key="2">
    <source>
        <dbReference type="Proteomes" id="UP001549167"/>
    </source>
</evidence>
<evidence type="ECO:0000313" key="1">
    <source>
        <dbReference type="EMBL" id="MET3682518.1"/>
    </source>
</evidence>
<comment type="caution">
    <text evidence="1">The sequence shown here is derived from an EMBL/GenBank/DDBJ whole genome shotgun (WGS) entry which is preliminary data.</text>
</comment>
<dbReference type="Pfam" id="PF13797">
    <property type="entry name" value="Post_transc_reg"/>
    <property type="match status" value="1"/>
</dbReference>